<gene>
    <name evidence="1" type="ORF">C7476_105302</name>
</gene>
<evidence type="ECO:0000313" key="1">
    <source>
        <dbReference type="EMBL" id="RCW83806.1"/>
    </source>
</evidence>
<dbReference type="Proteomes" id="UP000253324">
    <property type="component" value="Unassembled WGS sequence"/>
</dbReference>
<proteinExistence type="predicted"/>
<dbReference type="EMBL" id="QPJM01000005">
    <property type="protein sequence ID" value="RCW83806.1"/>
    <property type="molecule type" value="Genomic_DNA"/>
</dbReference>
<organism evidence="1 2">
    <name type="scientific">Phyllobacterium bourgognense</name>
    <dbReference type="NCBI Taxonomy" id="314236"/>
    <lineage>
        <taxon>Bacteria</taxon>
        <taxon>Pseudomonadati</taxon>
        <taxon>Pseudomonadota</taxon>
        <taxon>Alphaproteobacteria</taxon>
        <taxon>Hyphomicrobiales</taxon>
        <taxon>Phyllobacteriaceae</taxon>
        <taxon>Phyllobacterium</taxon>
    </lineage>
</organism>
<accession>A0A368YX13</accession>
<protein>
    <submittedName>
        <fullName evidence="1">Uncharacterized protein</fullName>
    </submittedName>
</protein>
<sequence>MRETSRSLRMSSGLLPDPLLSRTASVIEFGNHSVKSSEKLSRPVSGSRCVTPPLPYFKVRATLLRMVHPIT</sequence>
<keyword evidence="2" id="KW-1185">Reference proteome</keyword>
<reference evidence="1 2" key="1">
    <citation type="submission" date="2018-07" db="EMBL/GenBank/DDBJ databases">
        <title>Genomic Encyclopedia of Type Strains, Phase III (KMG-III): the genomes of soil and plant-associated and newly described type strains.</title>
        <authorList>
            <person name="Whitman W."/>
        </authorList>
    </citation>
    <scope>NUCLEOTIDE SEQUENCE [LARGE SCALE GENOMIC DNA]</scope>
    <source>
        <strain evidence="1 2">31-25a</strain>
    </source>
</reference>
<dbReference type="AlphaFoldDB" id="A0A368YX13"/>
<comment type="caution">
    <text evidence="1">The sequence shown here is derived from an EMBL/GenBank/DDBJ whole genome shotgun (WGS) entry which is preliminary data.</text>
</comment>
<evidence type="ECO:0000313" key="2">
    <source>
        <dbReference type="Proteomes" id="UP000253324"/>
    </source>
</evidence>
<name>A0A368YX13_9HYPH</name>